<dbReference type="Proteomes" id="UP000324536">
    <property type="component" value="Plasmid unnamed1"/>
</dbReference>
<organism evidence="1 2">
    <name type="scientific">Acetobacter vaccinii</name>
    <dbReference type="NCBI Taxonomy" id="2592655"/>
    <lineage>
        <taxon>Bacteria</taxon>
        <taxon>Pseudomonadati</taxon>
        <taxon>Pseudomonadota</taxon>
        <taxon>Alphaproteobacteria</taxon>
        <taxon>Acetobacterales</taxon>
        <taxon>Acetobacteraceae</taxon>
        <taxon>Acetobacter</taxon>
    </lineage>
</organism>
<dbReference type="EMBL" id="CP043507">
    <property type="protein sequence ID" value="QEO18750.1"/>
    <property type="molecule type" value="Genomic_DNA"/>
</dbReference>
<name>A0A5C1YTZ6_9PROT</name>
<dbReference type="AlphaFoldDB" id="A0A5C1YTZ6"/>
<protein>
    <submittedName>
        <fullName evidence="1">Uncharacterized protein</fullName>
    </submittedName>
</protein>
<keyword evidence="1" id="KW-0614">Plasmid</keyword>
<proteinExistence type="predicted"/>
<geneLocation type="plasmid" evidence="1">
    <name>unnamed1</name>
</geneLocation>
<keyword evidence="2" id="KW-1185">Reference proteome</keyword>
<sequence>MSAVPDLEILSDSIFRLIIGREYHFSRDGERQDIALTRRLCDPAMLLPVLVRMADLMWRAQTEMDCFGLDLVATQDALFGYELRGVNGSSLALIIACVDEILHRVADEDVIEMAELEALADQLASSEHPQRTATH</sequence>
<gene>
    <name evidence="1" type="ORF">FLP30_12720</name>
</gene>
<reference evidence="1 2" key="1">
    <citation type="submission" date="2019-09" db="EMBL/GenBank/DDBJ databases">
        <title>Genome sequencing of strain KACC 21233.</title>
        <authorList>
            <person name="Heo J."/>
            <person name="Kim S.-J."/>
            <person name="Kim J.-S."/>
            <person name="Hong S.-B."/>
            <person name="Kwon S.-W."/>
        </authorList>
    </citation>
    <scope>NUCLEOTIDE SEQUENCE [LARGE SCALE GENOMIC DNA]</scope>
    <source>
        <strain evidence="1 2">KACC 21233</strain>
        <plasmid evidence="1 2">unnamed1</plasmid>
    </source>
</reference>
<evidence type="ECO:0000313" key="1">
    <source>
        <dbReference type="EMBL" id="QEO18750.1"/>
    </source>
</evidence>
<dbReference type="KEGG" id="acek:FLP30_12720"/>
<evidence type="ECO:0000313" key="2">
    <source>
        <dbReference type="Proteomes" id="UP000324536"/>
    </source>
</evidence>
<accession>A0A5C1YTZ6</accession>
<dbReference type="OrthoDB" id="7219822at2"/>
<dbReference type="RefSeq" id="WP_149280407.1">
    <property type="nucleotide sequence ID" value="NZ_CP043507.1"/>
</dbReference>